<evidence type="ECO:0000256" key="2">
    <source>
        <dbReference type="SAM" id="MobiDB-lite"/>
    </source>
</evidence>
<evidence type="ECO:0000256" key="1">
    <source>
        <dbReference type="ARBA" id="ARBA00022729"/>
    </source>
</evidence>
<dbReference type="InterPro" id="IPR036749">
    <property type="entry name" value="Expansin_CBD_sf"/>
</dbReference>
<dbReference type="InterPro" id="IPR049818">
    <property type="entry name" value="Expansin_EXLX1-like"/>
</dbReference>
<dbReference type="SUPFAM" id="SSF50685">
    <property type="entry name" value="Barwin-like endoglucanases"/>
    <property type="match status" value="1"/>
</dbReference>
<evidence type="ECO:0000313" key="5">
    <source>
        <dbReference type="EMBL" id="KAH7375942.1"/>
    </source>
</evidence>
<feature type="region of interest" description="Disordered" evidence="2">
    <location>
        <begin position="45"/>
        <end position="65"/>
    </location>
</feature>
<dbReference type="GO" id="GO:0050832">
    <property type="term" value="P:defense response to fungus"/>
    <property type="evidence" value="ECO:0007669"/>
    <property type="project" value="InterPro"/>
</dbReference>
<dbReference type="InterPro" id="IPR051477">
    <property type="entry name" value="Expansin_CellWall"/>
</dbReference>
<keyword evidence="5" id="KW-0449">Lipoprotein</keyword>
<feature type="compositionally biased region" description="Pro residues" evidence="2">
    <location>
        <begin position="51"/>
        <end position="62"/>
    </location>
</feature>
<dbReference type="Gene3D" id="2.60.40.760">
    <property type="entry name" value="Expansin, cellulose-binding-like domain"/>
    <property type="match status" value="1"/>
</dbReference>
<feature type="domain" description="Barwin" evidence="4">
    <location>
        <begin position="129"/>
        <end position="199"/>
    </location>
</feature>
<dbReference type="GO" id="GO:0042742">
    <property type="term" value="P:defense response to bacterium"/>
    <property type="evidence" value="ECO:0007669"/>
    <property type="project" value="InterPro"/>
</dbReference>
<sequence>MKFQTFLLAASAAPLAFACPVGKPSKTVTVVVTATHAPTVVAVPPVVSPAEPTPTPEPPKSDPAPVVVAPVAKESNTPAPAPASPAPASPVSAAKAATISGKSTFYGGNLSGGTCSFYGYTLPAGLYGTAFSGSAWASSGNCGGCVRVTGPNGNQITAMIVDKCPECDEGHLDLFQNGFEKLGTLSAGIISTSYTFVECGITSPIVLKNKSGTSQWWFSMQVMNANERVSKLEVSTDGGRTWAGTNRQDYNFFEQPSGFGTSAVDVRVTSVSGKTIVVKNVKVASDSQTTASSNF</sequence>
<dbReference type="PANTHER" id="PTHR31836:SF21">
    <property type="entry name" value="EXPANSIN-LIKE PROTEIN 7"/>
    <property type="match status" value="1"/>
</dbReference>
<dbReference type="InterPro" id="IPR036908">
    <property type="entry name" value="RlpA-like_sf"/>
</dbReference>
<dbReference type="InterPro" id="IPR001153">
    <property type="entry name" value="Barwin_dom"/>
</dbReference>
<evidence type="ECO:0000259" key="4">
    <source>
        <dbReference type="Pfam" id="PF00967"/>
    </source>
</evidence>
<dbReference type="AlphaFoldDB" id="A0A8K0TRE4"/>
<reference evidence="5" key="1">
    <citation type="journal article" date="2021" name="Nat. Commun.">
        <title>Genetic determinants of endophytism in the Arabidopsis root mycobiome.</title>
        <authorList>
            <person name="Mesny F."/>
            <person name="Miyauchi S."/>
            <person name="Thiergart T."/>
            <person name="Pickel B."/>
            <person name="Atanasova L."/>
            <person name="Karlsson M."/>
            <person name="Huettel B."/>
            <person name="Barry K.W."/>
            <person name="Haridas S."/>
            <person name="Chen C."/>
            <person name="Bauer D."/>
            <person name="Andreopoulos W."/>
            <person name="Pangilinan J."/>
            <person name="LaButti K."/>
            <person name="Riley R."/>
            <person name="Lipzen A."/>
            <person name="Clum A."/>
            <person name="Drula E."/>
            <person name="Henrissat B."/>
            <person name="Kohler A."/>
            <person name="Grigoriev I.V."/>
            <person name="Martin F.M."/>
            <person name="Hacquard S."/>
        </authorList>
    </citation>
    <scope>NUCLEOTIDE SEQUENCE</scope>
    <source>
        <strain evidence="5">MPI-CAGE-AT-0016</strain>
    </source>
</reference>
<dbReference type="Gene3D" id="2.40.40.10">
    <property type="entry name" value="RlpA-like domain"/>
    <property type="match status" value="1"/>
</dbReference>
<keyword evidence="1 3" id="KW-0732">Signal</keyword>
<evidence type="ECO:0000256" key="3">
    <source>
        <dbReference type="SAM" id="SignalP"/>
    </source>
</evidence>
<feature type="signal peptide" evidence="3">
    <location>
        <begin position="1"/>
        <end position="18"/>
    </location>
</feature>
<accession>A0A8K0TRE4</accession>
<dbReference type="Pfam" id="PF00967">
    <property type="entry name" value="Barwin"/>
    <property type="match status" value="1"/>
</dbReference>
<dbReference type="SUPFAM" id="SSF49590">
    <property type="entry name" value="PHL pollen allergen"/>
    <property type="match status" value="1"/>
</dbReference>
<gene>
    <name evidence="5" type="ORF">B0T11DRAFT_15144</name>
</gene>
<organism evidence="5 6">
    <name type="scientific">Plectosphaerella cucumerina</name>
    <dbReference type="NCBI Taxonomy" id="40658"/>
    <lineage>
        <taxon>Eukaryota</taxon>
        <taxon>Fungi</taxon>
        <taxon>Dikarya</taxon>
        <taxon>Ascomycota</taxon>
        <taxon>Pezizomycotina</taxon>
        <taxon>Sordariomycetes</taxon>
        <taxon>Hypocreomycetidae</taxon>
        <taxon>Glomerellales</taxon>
        <taxon>Plectosphaerellaceae</taxon>
        <taxon>Plectosphaerella</taxon>
    </lineage>
</organism>
<dbReference type="PANTHER" id="PTHR31836">
    <property type="match status" value="1"/>
</dbReference>
<name>A0A8K0TRE4_9PEZI</name>
<comment type="caution">
    <text evidence="5">The sequence shown here is derived from an EMBL/GenBank/DDBJ whole genome shotgun (WGS) entry which is preliminary data.</text>
</comment>
<dbReference type="EMBL" id="JAGPXD010000001">
    <property type="protein sequence ID" value="KAH7375942.1"/>
    <property type="molecule type" value="Genomic_DNA"/>
</dbReference>
<dbReference type="PROSITE" id="PS51257">
    <property type="entry name" value="PROKAR_LIPOPROTEIN"/>
    <property type="match status" value="1"/>
</dbReference>
<dbReference type="CDD" id="cd22271">
    <property type="entry name" value="DPBB_EXP_N-like"/>
    <property type="match status" value="1"/>
</dbReference>
<dbReference type="NCBIfam" id="NF041144">
    <property type="entry name" value="expansin_EXLX1"/>
    <property type="match status" value="1"/>
</dbReference>
<proteinExistence type="predicted"/>
<keyword evidence="6" id="KW-1185">Reference proteome</keyword>
<protein>
    <submittedName>
        <fullName evidence="5">Rare lipoprotein A</fullName>
    </submittedName>
</protein>
<evidence type="ECO:0000313" key="6">
    <source>
        <dbReference type="Proteomes" id="UP000813385"/>
    </source>
</evidence>
<dbReference type="Proteomes" id="UP000813385">
    <property type="component" value="Unassembled WGS sequence"/>
</dbReference>
<feature type="chain" id="PRO_5035462366" evidence="3">
    <location>
        <begin position="19"/>
        <end position="295"/>
    </location>
</feature>
<dbReference type="OrthoDB" id="406505at2759"/>